<dbReference type="RefSeq" id="WP_256538291.1">
    <property type="nucleotide sequence ID" value="NZ_JANHOH010000001.1"/>
</dbReference>
<evidence type="ECO:0000256" key="1">
    <source>
        <dbReference type="SAM" id="Phobius"/>
    </source>
</evidence>
<feature type="transmembrane region" description="Helical" evidence="1">
    <location>
        <begin position="255"/>
        <end position="274"/>
    </location>
</feature>
<evidence type="ECO:0008006" key="4">
    <source>
        <dbReference type="Google" id="ProtNLM"/>
    </source>
</evidence>
<feature type="transmembrane region" description="Helical" evidence="1">
    <location>
        <begin position="223"/>
        <end position="243"/>
    </location>
</feature>
<dbReference type="Proteomes" id="UP001204376">
    <property type="component" value="Unassembled WGS sequence"/>
</dbReference>
<name>A0ABT1T0X0_9SPHI</name>
<protein>
    <recommendedName>
        <fullName evidence="4">DUF3592 domain-containing protein</fullName>
    </recommendedName>
</protein>
<keyword evidence="1" id="KW-0472">Membrane</keyword>
<feature type="transmembrane region" description="Helical" evidence="1">
    <location>
        <begin position="286"/>
        <end position="304"/>
    </location>
</feature>
<feature type="transmembrane region" description="Helical" evidence="1">
    <location>
        <begin position="39"/>
        <end position="61"/>
    </location>
</feature>
<feature type="transmembrane region" description="Helical" evidence="1">
    <location>
        <begin position="12"/>
        <end position="33"/>
    </location>
</feature>
<gene>
    <name evidence="2" type="ORF">NPE20_09070</name>
</gene>
<evidence type="ECO:0000313" key="2">
    <source>
        <dbReference type="EMBL" id="MCQ6958108.1"/>
    </source>
</evidence>
<dbReference type="EMBL" id="JANHOH010000001">
    <property type="protein sequence ID" value="MCQ6958108.1"/>
    <property type="molecule type" value="Genomic_DNA"/>
</dbReference>
<keyword evidence="3" id="KW-1185">Reference proteome</keyword>
<reference evidence="2 3" key="1">
    <citation type="submission" date="2022-07" db="EMBL/GenBank/DDBJ databases">
        <title>Mucilaginibacter sp. JC4.</title>
        <authorList>
            <person name="Le V."/>
            <person name="Ko S.-R."/>
            <person name="Ahn C.-Y."/>
            <person name="Oh H.-M."/>
        </authorList>
    </citation>
    <scope>NUCLEOTIDE SEQUENCE [LARGE SCALE GENOMIC DNA]</scope>
    <source>
        <strain evidence="2 3">JC4</strain>
    </source>
</reference>
<comment type="caution">
    <text evidence="2">The sequence shown here is derived from an EMBL/GenBank/DDBJ whole genome shotgun (WGS) entry which is preliminary data.</text>
</comment>
<keyword evidence="1" id="KW-1133">Transmembrane helix</keyword>
<proteinExistence type="predicted"/>
<sequence>MEQEYRISIGYKIFYGIGVAALAGFGVFLLSKISSSNNVTGGIIISIVLFAVAGLFSLYILKRRVVVSNEQLIVSGTFGTKQAFINDVKGVRTNGKAVFIHLVNGGKITINDYDAIGKSDELSEWLKSNLRDLDNEDYEEEKAVILQDSDLGFTQEEREVKLKTKARIALAYSGVTLVIMVISVFYHQRNMLFSTLLFFFPLIGIAIVATSKGLIRLYSKRSSAYPSVMLGIFFACAALILQAVLDNKILDFNKVWTPVIIVAVVMVAILSLIVSKQPNQAFKNEILPILLISAAFSFGSVMYINRNLDRSKPEIFSTTVTNQYIKSGKNTTYHIVITGWGTHTEEDDITVSSNFYDHVPVGTKVNVNLMSGKLHIPWYYITQ</sequence>
<accession>A0ABT1T0X0</accession>
<feature type="transmembrane region" description="Helical" evidence="1">
    <location>
        <begin position="192"/>
        <end position="211"/>
    </location>
</feature>
<evidence type="ECO:0000313" key="3">
    <source>
        <dbReference type="Proteomes" id="UP001204376"/>
    </source>
</evidence>
<organism evidence="2 3">
    <name type="scientific">Mucilaginibacter aquariorum</name>
    <dbReference type="NCBI Taxonomy" id="2967225"/>
    <lineage>
        <taxon>Bacteria</taxon>
        <taxon>Pseudomonadati</taxon>
        <taxon>Bacteroidota</taxon>
        <taxon>Sphingobacteriia</taxon>
        <taxon>Sphingobacteriales</taxon>
        <taxon>Sphingobacteriaceae</taxon>
        <taxon>Mucilaginibacter</taxon>
    </lineage>
</organism>
<feature type="transmembrane region" description="Helical" evidence="1">
    <location>
        <begin position="168"/>
        <end position="186"/>
    </location>
</feature>
<keyword evidence="1" id="KW-0812">Transmembrane</keyword>